<sequence length="195" mass="21068">MGKLPDRIADPVAPRIGHAEREIVIRRLQLALHEGQLDLTELDRRLATTYAAVTAQDLAAVTADLPEPAAAPVELRTKSGTRTKTGHWTVPAQLTAVCNSGTIKIDFTEALCAHAEVRIDAEVGSGTLLLIVPRGWRADLDQVRTGSGSVVDRVTAPPAPGAPLIRVRGKVGSGTVKARYPHRSFLQWLLRRQPD</sequence>
<dbReference type="PANTHER" id="PTHR40763">
    <property type="entry name" value="MEMBRANE PROTEIN-RELATED"/>
    <property type="match status" value="1"/>
</dbReference>
<protein>
    <recommendedName>
        <fullName evidence="1">DUF1707 domain-containing protein</fullName>
    </recommendedName>
</protein>
<dbReference type="Pfam" id="PF08044">
    <property type="entry name" value="DUF1707"/>
    <property type="match status" value="1"/>
</dbReference>
<dbReference type="Proteomes" id="UP000188836">
    <property type="component" value="Unassembled WGS sequence"/>
</dbReference>
<keyword evidence="3" id="KW-1185">Reference proteome</keyword>
<organism evidence="2 3">
    <name type="scientific">Nocardia donostiensis</name>
    <dbReference type="NCBI Taxonomy" id="1538463"/>
    <lineage>
        <taxon>Bacteria</taxon>
        <taxon>Bacillati</taxon>
        <taxon>Actinomycetota</taxon>
        <taxon>Actinomycetes</taxon>
        <taxon>Mycobacteriales</taxon>
        <taxon>Nocardiaceae</taxon>
        <taxon>Nocardia</taxon>
    </lineage>
</organism>
<evidence type="ECO:0000259" key="1">
    <source>
        <dbReference type="Pfam" id="PF08044"/>
    </source>
</evidence>
<dbReference type="STRING" id="1538463.B0T36_15990"/>
<reference evidence="2 3" key="1">
    <citation type="journal article" date="2016" name="Antonie Van Leeuwenhoek">
        <title>Nocardia donostiensis sp. nov., isolated from human respiratory specimens.</title>
        <authorList>
            <person name="Ercibengoa M."/>
            <person name="Bell M."/>
            <person name="Marimon J.M."/>
            <person name="Humrighouse B."/>
            <person name="Klenk H.P."/>
            <person name="Potter G."/>
            <person name="Perez-Trallero E."/>
        </authorList>
    </citation>
    <scope>NUCLEOTIDE SEQUENCE [LARGE SCALE GENOMIC DNA]</scope>
    <source>
        <strain evidence="2 3">X1655</strain>
    </source>
</reference>
<evidence type="ECO:0000313" key="2">
    <source>
        <dbReference type="EMBL" id="ONM49172.1"/>
    </source>
</evidence>
<dbReference type="InterPro" id="IPR012551">
    <property type="entry name" value="DUF1707_SHOCT-like"/>
</dbReference>
<name>A0A1W0BAL3_9NOCA</name>
<dbReference type="PANTHER" id="PTHR40763:SF5">
    <property type="entry name" value="MEMBRANE PROTEIN"/>
    <property type="match status" value="1"/>
</dbReference>
<proteinExistence type="predicted"/>
<dbReference type="EMBL" id="MUMY01000006">
    <property type="protein sequence ID" value="ONM49172.1"/>
    <property type="molecule type" value="Genomic_DNA"/>
</dbReference>
<dbReference type="AlphaFoldDB" id="A0A1W0BAL3"/>
<comment type="caution">
    <text evidence="2">The sequence shown here is derived from an EMBL/GenBank/DDBJ whole genome shotgun (WGS) entry which is preliminary data.</text>
</comment>
<accession>A0A1W0BAL3</accession>
<evidence type="ECO:0000313" key="3">
    <source>
        <dbReference type="Proteomes" id="UP000188836"/>
    </source>
</evidence>
<feature type="domain" description="DUF1707" evidence="1">
    <location>
        <begin position="15"/>
        <end position="66"/>
    </location>
</feature>
<gene>
    <name evidence="2" type="ORF">B0T46_08820</name>
</gene>